<protein>
    <submittedName>
        <fullName evidence="1">Uncharacterized protein</fullName>
    </submittedName>
</protein>
<dbReference type="EMBL" id="CM029051">
    <property type="protein sequence ID" value="KAG2562409.1"/>
    <property type="molecule type" value="Genomic_DNA"/>
</dbReference>
<name>A0A8T0PP86_PANVG</name>
<proteinExistence type="predicted"/>
<comment type="caution">
    <text evidence="1">The sequence shown here is derived from an EMBL/GenBank/DDBJ whole genome shotgun (WGS) entry which is preliminary data.</text>
</comment>
<sequence length="127" mass="13130">MPSAVHNISNDEEEEVDTFLSGREAIATPPEKSPVWEASKAASLEKLAAVRAPGATSSALTMVSAGASGSRPSQRPSGVVTVNLWEGPLGGGENTRLLASTSDLGYADNFACFGGSPSRSFECLCVR</sequence>
<keyword evidence="2" id="KW-1185">Reference proteome</keyword>
<evidence type="ECO:0000313" key="2">
    <source>
        <dbReference type="Proteomes" id="UP000823388"/>
    </source>
</evidence>
<dbReference type="Proteomes" id="UP000823388">
    <property type="component" value="Chromosome 8K"/>
</dbReference>
<organism evidence="1 2">
    <name type="scientific">Panicum virgatum</name>
    <name type="common">Blackwell switchgrass</name>
    <dbReference type="NCBI Taxonomy" id="38727"/>
    <lineage>
        <taxon>Eukaryota</taxon>
        <taxon>Viridiplantae</taxon>
        <taxon>Streptophyta</taxon>
        <taxon>Embryophyta</taxon>
        <taxon>Tracheophyta</taxon>
        <taxon>Spermatophyta</taxon>
        <taxon>Magnoliopsida</taxon>
        <taxon>Liliopsida</taxon>
        <taxon>Poales</taxon>
        <taxon>Poaceae</taxon>
        <taxon>PACMAD clade</taxon>
        <taxon>Panicoideae</taxon>
        <taxon>Panicodae</taxon>
        <taxon>Paniceae</taxon>
        <taxon>Panicinae</taxon>
        <taxon>Panicum</taxon>
        <taxon>Panicum sect. Hiantes</taxon>
    </lineage>
</organism>
<dbReference type="AlphaFoldDB" id="A0A8T0PP86"/>
<gene>
    <name evidence="1" type="ORF">PVAP13_8KG296001</name>
</gene>
<accession>A0A8T0PP86</accession>
<evidence type="ECO:0000313" key="1">
    <source>
        <dbReference type="EMBL" id="KAG2562409.1"/>
    </source>
</evidence>
<reference evidence="1" key="1">
    <citation type="submission" date="2020-05" db="EMBL/GenBank/DDBJ databases">
        <title>WGS assembly of Panicum virgatum.</title>
        <authorList>
            <person name="Lovell J.T."/>
            <person name="Jenkins J."/>
            <person name="Shu S."/>
            <person name="Juenger T.E."/>
            <person name="Schmutz J."/>
        </authorList>
    </citation>
    <scope>NUCLEOTIDE SEQUENCE</scope>
    <source>
        <strain evidence="1">AP13</strain>
    </source>
</reference>